<reference evidence="2" key="1">
    <citation type="journal article" date="2011" name="Nat. Commun.">
        <title>Effector diversification within compartments of the Leptosphaeria maculans genome affected by Repeat-Induced Point mutations.</title>
        <authorList>
            <person name="Rouxel T."/>
            <person name="Grandaubert J."/>
            <person name="Hane J.K."/>
            <person name="Hoede C."/>
            <person name="van de Wouw A.P."/>
            <person name="Couloux A."/>
            <person name="Dominguez V."/>
            <person name="Anthouard V."/>
            <person name="Bally P."/>
            <person name="Bourras S."/>
            <person name="Cozijnsen A.J."/>
            <person name="Ciuffetti L.M."/>
            <person name="Degrave A."/>
            <person name="Dilmaghani A."/>
            <person name="Duret L."/>
            <person name="Fudal I."/>
            <person name="Goodwin S.B."/>
            <person name="Gout L."/>
            <person name="Glaser N."/>
            <person name="Linglin J."/>
            <person name="Kema G.H.J."/>
            <person name="Lapalu N."/>
            <person name="Lawrence C.B."/>
            <person name="May K."/>
            <person name="Meyer M."/>
            <person name="Ollivier B."/>
            <person name="Poulain J."/>
            <person name="Schoch C.L."/>
            <person name="Simon A."/>
            <person name="Spatafora J.W."/>
            <person name="Stachowiak A."/>
            <person name="Turgeon B.G."/>
            <person name="Tyler B.M."/>
            <person name="Vincent D."/>
            <person name="Weissenbach J."/>
            <person name="Amselem J."/>
            <person name="Quesneville H."/>
            <person name="Oliver R.P."/>
            <person name="Wincker P."/>
            <person name="Balesdent M.-H."/>
            <person name="Howlett B.J."/>
        </authorList>
    </citation>
    <scope>NUCLEOTIDE SEQUENCE [LARGE SCALE GENOMIC DNA]</scope>
    <source>
        <strain evidence="2">JN3 / isolate v23.1.3 / race Av1-4-5-6-7-8</strain>
    </source>
</reference>
<dbReference type="EMBL" id="FP929065">
    <property type="protein sequence ID" value="CBX90884.1"/>
    <property type="molecule type" value="Genomic_DNA"/>
</dbReference>
<dbReference type="InParanoid" id="E4ZHQ1"/>
<dbReference type="AlphaFoldDB" id="E4ZHQ1"/>
<organism evidence="2">
    <name type="scientific">Leptosphaeria maculans (strain JN3 / isolate v23.1.3 / race Av1-4-5-6-7-8)</name>
    <name type="common">Blackleg fungus</name>
    <name type="synonym">Phoma lingam</name>
    <dbReference type="NCBI Taxonomy" id="985895"/>
    <lineage>
        <taxon>Eukaryota</taxon>
        <taxon>Fungi</taxon>
        <taxon>Dikarya</taxon>
        <taxon>Ascomycota</taxon>
        <taxon>Pezizomycotina</taxon>
        <taxon>Dothideomycetes</taxon>
        <taxon>Pleosporomycetidae</taxon>
        <taxon>Pleosporales</taxon>
        <taxon>Pleosporineae</taxon>
        <taxon>Leptosphaeriaceae</taxon>
        <taxon>Plenodomus</taxon>
        <taxon>Plenodomus lingam/Leptosphaeria maculans species complex</taxon>
    </lineage>
</organism>
<keyword evidence="2" id="KW-1185">Reference proteome</keyword>
<protein>
    <submittedName>
        <fullName evidence="1">Predicted protein</fullName>
    </submittedName>
</protein>
<dbReference type="HOGENOM" id="CLU_3125324_0_0_1"/>
<proteinExistence type="predicted"/>
<dbReference type="VEuPathDB" id="FungiDB:LEMA_uP059180.1"/>
<gene>
    <name evidence="1" type="ORF">LEMA_uP059180.1</name>
</gene>
<name>E4ZHQ1_LEPMJ</name>
<evidence type="ECO:0000313" key="1">
    <source>
        <dbReference type="EMBL" id="CBX90884.1"/>
    </source>
</evidence>
<accession>E4ZHQ1</accession>
<sequence length="50" mass="5289">MVALGDEAEGLLLLLAPIRVGAALDNTIIVVEDAQLTEATIDWPVAQMVE</sequence>
<evidence type="ECO:0000313" key="2">
    <source>
        <dbReference type="Proteomes" id="UP000002668"/>
    </source>
</evidence>
<dbReference type="Proteomes" id="UP000002668">
    <property type="component" value="Genome"/>
</dbReference>